<dbReference type="InterPro" id="IPR027417">
    <property type="entry name" value="P-loop_NTPase"/>
</dbReference>
<name>A0ABW3JBZ8_9HYPH</name>
<feature type="region of interest" description="Disordered" evidence="1">
    <location>
        <begin position="486"/>
        <end position="514"/>
    </location>
</feature>
<accession>A0ABW3JBZ8</accession>
<evidence type="ECO:0000313" key="2">
    <source>
        <dbReference type="EMBL" id="MFD0987814.1"/>
    </source>
</evidence>
<dbReference type="Proteomes" id="UP001597102">
    <property type="component" value="Unassembled WGS sequence"/>
</dbReference>
<dbReference type="Gene3D" id="3.40.50.300">
    <property type="entry name" value="P-loop containing nucleotide triphosphate hydrolases"/>
    <property type="match status" value="1"/>
</dbReference>
<dbReference type="Gene3D" id="3.30.420.240">
    <property type="match status" value="1"/>
</dbReference>
<proteinExistence type="predicted"/>
<evidence type="ECO:0008006" key="4">
    <source>
        <dbReference type="Google" id="ProtNLM"/>
    </source>
</evidence>
<comment type="caution">
    <text evidence="2">The sequence shown here is derived from an EMBL/GenBank/DDBJ whole genome shotgun (WGS) entry which is preliminary data.</text>
</comment>
<evidence type="ECO:0000313" key="3">
    <source>
        <dbReference type="Proteomes" id="UP001597102"/>
    </source>
</evidence>
<protein>
    <recommendedName>
        <fullName evidence="4">Terminase</fullName>
    </recommendedName>
</protein>
<evidence type="ECO:0000256" key="1">
    <source>
        <dbReference type="SAM" id="MobiDB-lite"/>
    </source>
</evidence>
<keyword evidence="3" id="KW-1185">Reference proteome</keyword>
<dbReference type="RefSeq" id="WP_379090142.1">
    <property type="nucleotide sequence ID" value="NZ_JBHTJO010000001.1"/>
</dbReference>
<sequence>MNILQAIDDPEVFGRHFADAESWEAWRAFVAALFGLEMTSEERAIFRECTGRASAPSDQVAEAWLVVGRRGGKSFVLATIAVFLACFRDWRPHLTAGERATVMVIAADRKQARVIFGYVMGLLKSTAMLAGTIQAERQEAVDLSCGVTVEIQTASFRTVRGYTVVAALLDEVAFWRDETSANPDAEVIAALRPAMSTVPGAMLLAASSPYARRGALWSTHRRHFGKDGPVLVWQADTRRMNPRVPQSVIDAAYADDPASAAAEYGANFRSDVETFISRDVVDACTSRGVRERAPLSNQTYQAFVDPSGGSADSMTMAIGHREGDRAVLDCVREVRPPFSPSSVVEEFSELLRAYRARTLTGDRYAGEWPREQFAKRGITYRAAAKPKSDLYREMLAPMNSGRVDLLDHDRLASQLSALERRTARGGRDSIDHAPGAHDDVANAVAGLVFTITTAAARRPRVSTYGGQVFRGGTRIHGDAFVATGGHFSPPWETAGENDDGHEPRRTIRRRRSTA</sequence>
<organism evidence="2 3">
    <name type="scientific">Methyloligella solikamskensis</name>
    <dbReference type="NCBI Taxonomy" id="1177756"/>
    <lineage>
        <taxon>Bacteria</taxon>
        <taxon>Pseudomonadati</taxon>
        <taxon>Pseudomonadota</taxon>
        <taxon>Alphaproteobacteria</taxon>
        <taxon>Hyphomicrobiales</taxon>
        <taxon>Hyphomicrobiaceae</taxon>
        <taxon>Methyloligella</taxon>
    </lineage>
</organism>
<dbReference type="EMBL" id="JBHTJO010000001">
    <property type="protein sequence ID" value="MFD0987814.1"/>
    <property type="molecule type" value="Genomic_DNA"/>
</dbReference>
<gene>
    <name evidence="2" type="ORF">ACFQ2F_11975</name>
</gene>
<reference evidence="3" key="1">
    <citation type="journal article" date="2019" name="Int. J. Syst. Evol. Microbiol.">
        <title>The Global Catalogue of Microorganisms (GCM) 10K type strain sequencing project: providing services to taxonomists for standard genome sequencing and annotation.</title>
        <authorList>
            <consortium name="The Broad Institute Genomics Platform"/>
            <consortium name="The Broad Institute Genome Sequencing Center for Infectious Disease"/>
            <person name="Wu L."/>
            <person name="Ma J."/>
        </authorList>
    </citation>
    <scope>NUCLEOTIDE SEQUENCE [LARGE SCALE GENOMIC DNA]</scope>
    <source>
        <strain evidence="3">CCUG 61697</strain>
    </source>
</reference>